<dbReference type="InterPro" id="IPR050079">
    <property type="entry name" value="DEAD_box_RNA_helicase"/>
</dbReference>
<feature type="domain" description="Helicase ATP-binding" evidence="9">
    <location>
        <begin position="619"/>
        <end position="719"/>
    </location>
</feature>
<dbReference type="Pfam" id="PF00270">
    <property type="entry name" value="DEAD"/>
    <property type="match status" value="1"/>
</dbReference>
<dbReference type="WBParaSite" id="PSAMB.scaffold6548size9259.g28706.t1">
    <property type="protein sequence ID" value="PSAMB.scaffold6548size9259.g28706.t1"/>
    <property type="gene ID" value="PSAMB.scaffold6548size9259.g28706"/>
</dbReference>
<feature type="compositionally biased region" description="Acidic residues" evidence="8">
    <location>
        <begin position="436"/>
        <end position="450"/>
    </location>
</feature>
<evidence type="ECO:0000259" key="9">
    <source>
        <dbReference type="PROSITE" id="PS51192"/>
    </source>
</evidence>
<feature type="compositionally biased region" description="Basic and acidic residues" evidence="8">
    <location>
        <begin position="546"/>
        <end position="559"/>
    </location>
</feature>
<keyword evidence="11" id="KW-1185">Reference proteome</keyword>
<evidence type="ECO:0000256" key="5">
    <source>
        <dbReference type="ARBA" id="ARBA00022840"/>
    </source>
</evidence>
<dbReference type="InterPro" id="IPR014001">
    <property type="entry name" value="Helicase_ATP-bd"/>
</dbReference>
<dbReference type="SUPFAM" id="SSF52540">
    <property type="entry name" value="P-loop containing nucleoside triphosphate hydrolases"/>
    <property type="match status" value="1"/>
</dbReference>
<feature type="compositionally biased region" description="Polar residues" evidence="8">
    <location>
        <begin position="528"/>
        <end position="538"/>
    </location>
</feature>
<sequence>MTEAAQFENTMSPASSICSTAGTTSDGCGSTLENGFHRRQSLRNGKDAMKSVASVESSESATTLHHVRNMIRQAARRHVECRCKCAVENKRLSSLVEKLQVVLKRQKEELIAMQRNVDERLGTKGTSVRHAQLQVNFDVAQQQAEASSKTTTTTTLISICSNDLEQNSQYPPILDREVMTKETITPAESLNDRLTIPPEPAPPKRQKAVKTMRCKPQAAAVPQAPCTTQQKPAPAPPAPVQNVNPVVQSRRLSEVHDASNGASVSAPTSYLYNNDRLSFPSSIHASTMMPMGNTEPLNGVSYRIRSPATRPSLPANAINGLAKEFVTFVSHSPPTVAGGCLGSAKRKTDPMAPLHEVPLSKLSRSANSSSPYMPNSLVLEADDIITLDDDEDDDDGDGDDDDDEDEDDKDNNRWSSNVVVAMSALQLIRTIEDDEPIADADESSDSDDEAVTTRKKKARKPIKGASDEFANDFRFAVDDETPIWQDSYNRLKQLAKQGTATSLDEKIALVRKRRKAEGSDLPVENGLAQDSVSSTSGYVSDEVDDHPDQERVETADSLRAKQKTTKKRRLEEAAFFEAAPAVVDSDGFTFQEMNLSRPLLKAITASGFLNPTPVQAACIPVALLGKDICACAATGTGKTAAFMLPILERLLYKPKQKAVTRVLVLVPTRELAIQVFQVSRKLSQFTNIDISLSAGTYTRFIAFITARGNLWHTFDNTKY</sequence>
<dbReference type="GO" id="GO:0005524">
    <property type="term" value="F:ATP binding"/>
    <property type="evidence" value="ECO:0007669"/>
    <property type="project" value="UniProtKB-KW"/>
</dbReference>
<evidence type="ECO:0000256" key="1">
    <source>
        <dbReference type="ARBA" id="ARBA00012552"/>
    </source>
</evidence>
<feature type="region of interest" description="Disordered" evidence="8">
    <location>
        <begin position="436"/>
        <end position="463"/>
    </location>
</feature>
<feature type="coiled-coil region" evidence="7">
    <location>
        <begin position="89"/>
        <end position="116"/>
    </location>
</feature>
<evidence type="ECO:0000256" key="6">
    <source>
        <dbReference type="PROSITE-ProRule" id="PRU00552"/>
    </source>
</evidence>
<protein>
    <recommendedName>
        <fullName evidence="1">RNA helicase</fullName>
        <ecNumber evidence="1">3.6.4.13</ecNumber>
    </recommendedName>
</protein>
<evidence type="ECO:0000256" key="3">
    <source>
        <dbReference type="ARBA" id="ARBA00022801"/>
    </source>
</evidence>
<evidence type="ECO:0000313" key="12">
    <source>
        <dbReference type="WBParaSite" id="PSAMB.scaffold6548size9259.g28706.t1"/>
    </source>
</evidence>
<feature type="region of interest" description="Disordered" evidence="8">
    <location>
        <begin position="514"/>
        <end position="563"/>
    </location>
</feature>
<dbReference type="PROSITE" id="PS51195">
    <property type="entry name" value="Q_MOTIF"/>
    <property type="match status" value="1"/>
</dbReference>
<evidence type="ECO:0000256" key="4">
    <source>
        <dbReference type="ARBA" id="ARBA00022806"/>
    </source>
</evidence>
<proteinExistence type="predicted"/>
<feature type="compositionally biased region" description="Basic residues" evidence="8">
    <location>
        <begin position="453"/>
        <end position="462"/>
    </location>
</feature>
<feature type="domain" description="DEAD-box RNA helicase Q" evidence="10">
    <location>
        <begin position="588"/>
        <end position="616"/>
    </location>
</feature>
<dbReference type="Gene3D" id="3.40.50.300">
    <property type="entry name" value="P-loop containing nucleotide triphosphate hydrolases"/>
    <property type="match status" value="1"/>
</dbReference>
<evidence type="ECO:0000256" key="7">
    <source>
        <dbReference type="SAM" id="Coils"/>
    </source>
</evidence>
<reference evidence="12" key="1">
    <citation type="submission" date="2022-11" db="UniProtKB">
        <authorList>
            <consortium name="WormBaseParasite"/>
        </authorList>
    </citation>
    <scope>IDENTIFICATION</scope>
</reference>
<accession>A0A914X5W5</accession>
<dbReference type="PANTHER" id="PTHR47959:SF1">
    <property type="entry name" value="ATP-DEPENDENT RNA HELICASE DBPA"/>
    <property type="match status" value="1"/>
</dbReference>
<dbReference type="AlphaFoldDB" id="A0A914X5W5"/>
<name>A0A914X5W5_9BILA</name>
<feature type="region of interest" description="Disordered" evidence="8">
    <location>
        <begin position="387"/>
        <end position="415"/>
    </location>
</feature>
<dbReference type="EC" id="3.6.4.13" evidence="1"/>
<organism evidence="11 12">
    <name type="scientific">Plectus sambesii</name>
    <dbReference type="NCBI Taxonomy" id="2011161"/>
    <lineage>
        <taxon>Eukaryota</taxon>
        <taxon>Metazoa</taxon>
        <taxon>Ecdysozoa</taxon>
        <taxon>Nematoda</taxon>
        <taxon>Chromadorea</taxon>
        <taxon>Plectida</taxon>
        <taxon>Plectina</taxon>
        <taxon>Plectoidea</taxon>
        <taxon>Plectidae</taxon>
        <taxon>Plectus</taxon>
    </lineage>
</organism>
<dbReference type="PROSITE" id="PS51192">
    <property type="entry name" value="HELICASE_ATP_BIND_1"/>
    <property type="match status" value="1"/>
</dbReference>
<dbReference type="GO" id="GO:0003676">
    <property type="term" value="F:nucleic acid binding"/>
    <property type="evidence" value="ECO:0007669"/>
    <property type="project" value="InterPro"/>
</dbReference>
<feature type="short sequence motif" description="Q motif" evidence="6">
    <location>
        <begin position="588"/>
        <end position="616"/>
    </location>
</feature>
<evidence type="ECO:0000256" key="2">
    <source>
        <dbReference type="ARBA" id="ARBA00022741"/>
    </source>
</evidence>
<keyword evidence="2" id="KW-0547">Nucleotide-binding</keyword>
<dbReference type="InterPro" id="IPR011545">
    <property type="entry name" value="DEAD/DEAH_box_helicase_dom"/>
</dbReference>
<dbReference type="Proteomes" id="UP000887566">
    <property type="component" value="Unplaced"/>
</dbReference>
<dbReference type="GO" id="GO:0003724">
    <property type="term" value="F:RNA helicase activity"/>
    <property type="evidence" value="ECO:0007669"/>
    <property type="project" value="UniProtKB-EC"/>
</dbReference>
<feature type="compositionally biased region" description="Acidic residues" evidence="8">
    <location>
        <begin position="387"/>
        <end position="409"/>
    </location>
</feature>
<dbReference type="PANTHER" id="PTHR47959">
    <property type="entry name" value="ATP-DEPENDENT RNA HELICASE RHLE-RELATED"/>
    <property type="match status" value="1"/>
</dbReference>
<evidence type="ECO:0000256" key="8">
    <source>
        <dbReference type="SAM" id="MobiDB-lite"/>
    </source>
</evidence>
<keyword evidence="5" id="KW-0067">ATP-binding</keyword>
<keyword evidence="4" id="KW-0347">Helicase</keyword>
<evidence type="ECO:0000259" key="10">
    <source>
        <dbReference type="PROSITE" id="PS51195"/>
    </source>
</evidence>
<dbReference type="GO" id="GO:0016787">
    <property type="term" value="F:hydrolase activity"/>
    <property type="evidence" value="ECO:0007669"/>
    <property type="project" value="UniProtKB-KW"/>
</dbReference>
<keyword evidence="3" id="KW-0378">Hydrolase</keyword>
<dbReference type="GO" id="GO:0005829">
    <property type="term" value="C:cytosol"/>
    <property type="evidence" value="ECO:0007669"/>
    <property type="project" value="TreeGrafter"/>
</dbReference>
<dbReference type="InterPro" id="IPR027417">
    <property type="entry name" value="P-loop_NTPase"/>
</dbReference>
<keyword evidence="7" id="KW-0175">Coiled coil</keyword>
<dbReference type="InterPro" id="IPR014014">
    <property type="entry name" value="RNA_helicase_DEAD_Q_motif"/>
</dbReference>
<evidence type="ECO:0000313" key="11">
    <source>
        <dbReference type="Proteomes" id="UP000887566"/>
    </source>
</evidence>